<dbReference type="Proteomes" id="UP000442334">
    <property type="component" value="Unassembled WGS sequence"/>
</dbReference>
<comment type="caution">
    <text evidence="11">The sequence shown here is derived from an EMBL/GenBank/DDBJ whole genome shotgun (WGS) entry which is preliminary data.</text>
</comment>
<dbReference type="EMBL" id="WCUA01000015">
    <property type="protein sequence ID" value="KAB4184192.1"/>
    <property type="molecule type" value="Genomic_DNA"/>
</dbReference>
<dbReference type="Proteomes" id="UP000260874">
    <property type="component" value="Unassembled WGS sequence"/>
</dbReference>
<evidence type="ECO:0000313" key="32">
    <source>
        <dbReference type="Proteomes" id="UP000442334"/>
    </source>
</evidence>
<dbReference type="Proteomes" id="UP000487221">
    <property type="component" value="Unassembled WGS sequence"/>
</dbReference>
<dbReference type="Proteomes" id="UP000285343">
    <property type="component" value="Unassembled WGS sequence"/>
</dbReference>
<dbReference type="EMBL" id="QSJZ01000008">
    <property type="protein sequence ID" value="RHE22997.1"/>
    <property type="molecule type" value="Genomic_DNA"/>
</dbReference>
<dbReference type="Proteomes" id="UP000260759">
    <property type="component" value="Unassembled WGS sequence"/>
</dbReference>
<evidence type="ECO:0000313" key="13">
    <source>
        <dbReference type="EMBL" id="RGN87829.1"/>
    </source>
</evidence>
<dbReference type="AlphaFoldDB" id="A0A374MJW7"/>
<accession>A0A374MJW7</accession>
<dbReference type="EMBL" id="QSVA01000037">
    <property type="protein sequence ID" value="RGN87829.1"/>
    <property type="molecule type" value="Genomic_DNA"/>
</dbReference>
<dbReference type="Proteomes" id="UP000431575">
    <property type="component" value="Unassembled WGS sequence"/>
</dbReference>
<dbReference type="EMBL" id="QSOF01000047">
    <property type="protein sequence ID" value="RGI71688.1"/>
    <property type="molecule type" value="Genomic_DNA"/>
</dbReference>
<dbReference type="PROSITE" id="PS51257">
    <property type="entry name" value="PROKAR_LIPOPROTEIN"/>
    <property type="match status" value="1"/>
</dbReference>
<evidence type="ECO:0000313" key="5">
    <source>
        <dbReference type="EMBL" id="KAB4184192.1"/>
    </source>
</evidence>
<evidence type="ECO:0000313" key="36">
    <source>
        <dbReference type="Proteomes" id="UP001215818"/>
    </source>
</evidence>
<reference evidence="30 31" key="2">
    <citation type="journal article" date="2019" name="Nat. Med.">
        <title>A library of human gut bacterial isolates paired with longitudinal multiomics data enables mechanistic microbiome research.</title>
        <authorList>
            <person name="Poyet M."/>
            <person name="Groussin M."/>
            <person name="Gibbons S.M."/>
            <person name="Avila-Pacheco J."/>
            <person name="Jiang X."/>
            <person name="Kearney S.M."/>
            <person name="Perrotta A.R."/>
            <person name="Berdy B."/>
            <person name="Zhao S."/>
            <person name="Lieberman T.D."/>
            <person name="Swanson P.K."/>
            <person name="Smith M."/>
            <person name="Roesemann S."/>
            <person name="Alexander J.E."/>
            <person name="Rich S.A."/>
            <person name="Livny J."/>
            <person name="Vlamakis H."/>
            <person name="Clish C."/>
            <person name="Bullock K."/>
            <person name="Deik A."/>
            <person name="Scott J."/>
            <person name="Pierce K.A."/>
            <person name="Xavier R.J."/>
            <person name="Alm E.J."/>
        </authorList>
    </citation>
    <scope>NUCLEOTIDE SEQUENCE [LARGE SCALE GENOMIC DNA]</scope>
    <source>
        <strain evidence="4 33">BIOML-A19</strain>
        <strain evidence="5 32">BIOML-A21</strain>
        <strain evidence="7 34">BIOML-A3</strain>
        <strain evidence="3 31">BIOML-A42</strain>
        <strain evidence="6 30">BIOML-A6</strain>
    </source>
</reference>
<evidence type="ECO:0000313" key="26">
    <source>
        <dbReference type="Proteomes" id="UP000283684"/>
    </source>
</evidence>
<dbReference type="EMBL" id="QSEE01000001">
    <property type="protein sequence ID" value="RGZ51329.1"/>
    <property type="molecule type" value="Genomic_DNA"/>
</dbReference>
<dbReference type="EMBL" id="WCTM01000001">
    <property type="protein sequence ID" value="KAB4246004.1"/>
    <property type="molecule type" value="Genomic_DNA"/>
</dbReference>
<dbReference type="Pfam" id="PF15631">
    <property type="entry name" value="Imm-NTF2-2"/>
    <property type="match status" value="1"/>
</dbReference>
<dbReference type="Proteomes" id="UP000283680">
    <property type="component" value="Unassembled WGS sequence"/>
</dbReference>
<dbReference type="Proteomes" id="UP000284640">
    <property type="component" value="Unassembled WGS sequence"/>
</dbReference>
<evidence type="ECO:0000313" key="9">
    <source>
        <dbReference type="EMBL" id="MDC1793906.1"/>
    </source>
</evidence>
<feature type="domain" description="NTF2 fold" evidence="1">
    <location>
        <begin position="64"/>
        <end position="135"/>
    </location>
</feature>
<reference evidence="8 35" key="3">
    <citation type="submission" date="2020-12" db="EMBL/GenBank/DDBJ databases">
        <title>Microorganisms.</title>
        <authorList>
            <person name="Matos J."/>
            <person name="Faleiro L."/>
            <person name="Duarte I."/>
        </authorList>
    </citation>
    <scope>NUCLEOTIDE SEQUENCE [LARGE SCALE GENOMIC DNA]</scope>
    <source>
        <strain evidence="8 35">PtFD3Pch2</strain>
    </source>
</reference>
<evidence type="ECO:0000313" key="35">
    <source>
        <dbReference type="Proteomes" id="UP001196342"/>
    </source>
</evidence>
<dbReference type="Proteomes" id="UP000432488">
    <property type="component" value="Unassembled WGS sequence"/>
</dbReference>
<evidence type="ECO:0000313" key="33">
    <source>
        <dbReference type="Proteomes" id="UP000487221"/>
    </source>
</evidence>
<evidence type="ECO:0000259" key="1">
    <source>
        <dbReference type="Pfam" id="PF15631"/>
    </source>
</evidence>
<reference evidence="9 36" key="5">
    <citation type="submission" date="2022-10" db="EMBL/GenBank/DDBJ databases">
        <title>Human gut microbiome strain richness.</title>
        <authorList>
            <person name="Chen-Liaw A."/>
        </authorList>
    </citation>
    <scope>NUCLEOTIDE SEQUENCE [LARGE SCALE GENOMIC DNA]</scope>
    <source>
        <strain evidence="10">1001713st1_F9_1001713B170221_170320</strain>
        <strain evidence="9 36">D53st1_B1_D53t1_180928</strain>
    </source>
</reference>
<reference evidence="2" key="4">
    <citation type="submission" date="2022-01" db="EMBL/GenBank/DDBJ databases">
        <title>Novel bile acid biosynthetic pathways are enriched in the microbiome of centenarians.</title>
        <authorList>
            <person name="Sato Y."/>
            <person name="Atarashi K."/>
            <person name="Plichta R.D."/>
            <person name="Arai Y."/>
            <person name="Sasajima S."/>
            <person name="Kearney M.S."/>
            <person name="Suda W."/>
            <person name="Takeshita K."/>
            <person name="Sasaki T."/>
            <person name="Okamoto S."/>
            <person name="Skelly N.A."/>
            <person name="Okamura Y."/>
            <person name="Vlamakis H."/>
            <person name="Li Y."/>
            <person name="Tanoue T."/>
            <person name="Takei H."/>
            <person name="Nittono H."/>
            <person name="Narushima S."/>
            <person name="Irie J."/>
            <person name="Itoh H."/>
            <person name="Moriya K."/>
            <person name="Sugiura Y."/>
            <person name="Suematsu M."/>
            <person name="Moritoki N."/>
            <person name="Shibata S."/>
            <person name="Littman R.D."/>
            <person name="Fischbach A.M."/>
            <person name="Uwamino Y."/>
            <person name="Inoue T."/>
            <person name="Honda A."/>
            <person name="Hattori M."/>
            <person name="Murai T."/>
            <person name="Xavier J.R."/>
            <person name="Hirose N."/>
            <person name="Honda K."/>
        </authorList>
    </citation>
    <scope>NUCLEOTIDE SEQUENCE</scope>
    <source>
        <strain evidence="2">CE91-St12</strain>
    </source>
</reference>
<dbReference type="EMBL" id="QSHA01000005">
    <property type="protein sequence ID" value="RHB73987.1"/>
    <property type="molecule type" value="Genomic_DNA"/>
</dbReference>
<evidence type="ECO:0000313" key="27">
    <source>
        <dbReference type="Proteomes" id="UP000284640"/>
    </source>
</evidence>
<dbReference type="EMBL" id="QRTH01000002">
    <property type="protein sequence ID" value="RGQ53044.1"/>
    <property type="molecule type" value="Genomic_DNA"/>
</dbReference>
<evidence type="ECO:0000313" key="22">
    <source>
        <dbReference type="Proteomes" id="UP000260874"/>
    </source>
</evidence>
<dbReference type="EMBL" id="BQNL01000001">
    <property type="protein sequence ID" value="GKH12635.1"/>
    <property type="molecule type" value="Genomic_DNA"/>
</dbReference>
<dbReference type="EMBL" id="JAQNSI010000617">
    <property type="protein sequence ID" value="MDC1903333.1"/>
    <property type="molecule type" value="Genomic_DNA"/>
</dbReference>
<evidence type="ECO:0000313" key="31">
    <source>
        <dbReference type="Proteomes" id="UP000432488"/>
    </source>
</evidence>
<dbReference type="Proteomes" id="UP000283601">
    <property type="component" value="Unassembled WGS sequence"/>
</dbReference>
<evidence type="ECO:0000313" key="2">
    <source>
        <dbReference type="EMBL" id="GKH12635.1"/>
    </source>
</evidence>
<evidence type="ECO:0000313" key="18">
    <source>
        <dbReference type="EMBL" id="RHB73987.1"/>
    </source>
</evidence>
<proteinExistence type="predicted"/>
<dbReference type="EMBL" id="WCTY01000081">
    <property type="protein sequence ID" value="KAB4179512.1"/>
    <property type="molecule type" value="Genomic_DNA"/>
</dbReference>
<dbReference type="Proteomes" id="UP001215818">
    <property type="component" value="Unassembled WGS sequence"/>
</dbReference>
<evidence type="ECO:0000313" key="20">
    <source>
        <dbReference type="EMBL" id="RHE54766.1"/>
    </source>
</evidence>
<evidence type="ECO:0000313" key="30">
    <source>
        <dbReference type="Proteomes" id="UP000431575"/>
    </source>
</evidence>
<dbReference type="Proteomes" id="UP001196342">
    <property type="component" value="Unassembled WGS sequence"/>
</dbReference>
<dbReference type="EMBL" id="QSRB01000012">
    <property type="protein sequence ID" value="RGK83908.1"/>
    <property type="molecule type" value="Genomic_DNA"/>
</dbReference>
<evidence type="ECO:0000313" key="6">
    <source>
        <dbReference type="EMBL" id="KAB4246004.1"/>
    </source>
</evidence>
<sequence>MYRTYFFALMLFAMSCTNSTSKVGEDQQSSQQIEYVMNDSLSTDFYTDMKSYVPAEGFIPTADIAVKIAECVLLEIYGKESIEKEKPFSVNLVNGIWVIEGHIPNGNDSALTFCGQSYVEIRKSNGEIIKLLHTK</sequence>
<evidence type="ECO:0000313" key="28">
    <source>
        <dbReference type="Proteomes" id="UP000285343"/>
    </source>
</evidence>
<evidence type="ECO:0000313" key="11">
    <source>
        <dbReference type="EMBL" id="RGI71688.1"/>
    </source>
</evidence>
<evidence type="ECO:0000313" key="14">
    <source>
        <dbReference type="EMBL" id="RGQ53044.1"/>
    </source>
</evidence>
<evidence type="ECO:0000313" key="21">
    <source>
        <dbReference type="Proteomes" id="UP000260759"/>
    </source>
</evidence>
<dbReference type="EMBL" id="JAQNRK010000005">
    <property type="protein sequence ID" value="MDC1793906.1"/>
    <property type="molecule type" value="Genomic_DNA"/>
</dbReference>
<evidence type="ECO:0000313" key="23">
    <source>
        <dbReference type="Proteomes" id="UP000263754"/>
    </source>
</evidence>
<dbReference type="Proteomes" id="UP001055048">
    <property type="component" value="Unassembled WGS sequence"/>
</dbReference>
<dbReference type="EMBL" id="QSKL01000044">
    <property type="protein sequence ID" value="RHE54766.1"/>
    <property type="molecule type" value="Genomic_DNA"/>
</dbReference>
<gene>
    <name evidence="2" type="ORF">CE91St12_08450</name>
    <name evidence="20" type="ORF">DW729_19820</name>
    <name evidence="19" type="ORF">DW758_11510</name>
    <name evidence="18" type="ORF">DW873_07880</name>
    <name evidence="17" type="ORF">DW988_00465</name>
    <name evidence="16" type="ORF">DW988_21095</name>
    <name evidence="15" type="ORF">DWW14_24290</name>
    <name evidence="14" type="ORF">DWY92_04925</name>
    <name evidence="13" type="ORF">DXB37_21230</name>
    <name evidence="12" type="ORF">DXC91_13750</name>
    <name evidence="11" type="ORF">DXD90_19165</name>
    <name evidence="6" type="ORF">GAP41_00035</name>
    <name evidence="7" type="ORF">GAP48_15665</name>
    <name evidence="5" type="ORF">GAQ34_14160</name>
    <name evidence="4" type="ORF">GAQ44_23430</name>
    <name evidence="3" type="ORF">GAQ56_22670</name>
    <name evidence="8" type="ORF">JQN06_03295</name>
    <name evidence="9" type="ORF">POY73_07135</name>
    <name evidence="10" type="ORF">POZ10_22240</name>
</gene>
<evidence type="ECO:0000313" key="34">
    <source>
        <dbReference type="Proteomes" id="UP000487989"/>
    </source>
</evidence>
<protein>
    <submittedName>
        <fullName evidence="9">NTF2 fold immunity protein</fullName>
    </submittedName>
</protein>
<keyword evidence="35" id="KW-1185">Reference proteome</keyword>
<evidence type="ECO:0000313" key="12">
    <source>
        <dbReference type="EMBL" id="RGK83908.1"/>
    </source>
</evidence>
<evidence type="ECO:0000313" key="15">
    <source>
        <dbReference type="EMBL" id="RGV32413.1"/>
    </source>
</evidence>
<dbReference type="EMBL" id="QSEE01000065">
    <property type="protein sequence ID" value="RGZ42583.1"/>
    <property type="molecule type" value="Genomic_DNA"/>
</dbReference>
<name>A0A374MJW7_BACUN</name>
<evidence type="ECO:0000313" key="24">
    <source>
        <dbReference type="Proteomes" id="UP000283601"/>
    </source>
</evidence>
<evidence type="ECO:0000313" key="4">
    <source>
        <dbReference type="EMBL" id="KAB4179512.1"/>
    </source>
</evidence>
<evidence type="ECO:0000313" key="8">
    <source>
        <dbReference type="EMBL" id="MBT8725199.1"/>
    </source>
</evidence>
<dbReference type="EMBL" id="WCTJ01000027">
    <property type="protein sequence ID" value="KAB4250506.1"/>
    <property type="molecule type" value="Genomic_DNA"/>
</dbReference>
<dbReference type="Proteomes" id="UP000286114">
    <property type="component" value="Unassembled WGS sequence"/>
</dbReference>
<evidence type="ECO:0000313" key="29">
    <source>
        <dbReference type="Proteomes" id="UP000286114"/>
    </source>
</evidence>
<dbReference type="Proteomes" id="UP001222603">
    <property type="component" value="Unassembled WGS sequence"/>
</dbReference>
<dbReference type="RefSeq" id="WP_051642902.1">
    <property type="nucleotide sequence ID" value="NZ_BAABXG010000001.1"/>
</dbReference>
<evidence type="ECO:0000313" key="19">
    <source>
        <dbReference type="EMBL" id="RHE22997.1"/>
    </source>
</evidence>
<evidence type="ECO:0000313" key="25">
    <source>
        <dbReference type="Proteomes" id="UP000283680"/>
    </source>
</evidence>
<dbReference type="EMBL" id="WCUV01000032">
    <property type="protein sequence ID" value="KAB4086158.1"/>
    <property type="molecule type" value="Genomic_DNA"/>
</dbReference>
<dbReference type="Proteomes" id="UP000487989">
    <property type="component" value="Unassembled WGS sequence"/>
</dbReference>
<reference evidence="21 22" key="1">
    <citation type="submission" date="2018-08" db="EMBL/GenBank/DDBJ databases">
        <title>A genome reference for cultivated species of the human gut microbiota.</title>
        <authorList>
            <person name="Zou Y."/>
            <person name="Xue W."/>
            <person name="Luo G."/>
        </authorList>
    </citation>
    <scope>NUCLEOTIDE SEQUENCE [LARGE SCALE GENOMIC DNA]</scope>
    <source>
        <strain evidence="15 28">AF14-42</strain>
        <strain evidence="14 25">AF28-11</strain>
        <strain evidence="20 27">AM27-46</strain>
        <strain evidence="19 24">AM29-12AC</strain>
        <strain evidence="18 29">AM39-1</strain>
        <strain evidence="16 26">AM50-4</strain>
        <strain evidence="13 21">OM03-4</strain>
        <strain evidence="12 22">TF09-22</strain>
        <strain evidence="11 23">TM10-17</strain>
    </source>
</reference>
<evidence type="ECO:0000313" key="10">
    <source>
        <dbReference type="EMBL" id="MDC1903333.1"/>
    </source>
</evidence>
<dbReference type="EMBL" id="JAFBJK010000002">
    <property type="protein sequence ID" value="MBT8725199.1"/>
    <property type="molecule type" value="Genomic_DNA"/>
</dbReference>
<evidence type="ECO:0000313" key="17">
    <source>
        <dbReference type="EMBL" id="RGZ51329.1"/>
    </source>
</evidence>
<dbReference type="Proteomes" id="UP000283684">
    <property type="component" value="Unassembled WGS sequence"/>
</dbReference>
<evidence type="ECO:0000313" key="3">
    <source>
        <dbReference type="EMBL" id="KAB4086158.1"/>
    </source>
</evidence>
<evidence type="ECO:0000313" key="16">
    <source>
        <dbReference type="EMBL" id="RGZ42583.1"/>
    </source>
</evidence>
<organism evidence="11 23">
    <name type="scientific">Bacteroides uniformis</name>
    <dbReference type="NCBI Taxonomy" id="820"/>
    <lineage>
        <taxon>Bacteria</taxon>
        <taxon>Pseudomonadati</taxon>
        <taxon>Bacteroidota</taxon>
        <taxon>Bacteroidia</taxon>
        <taxon>Bacteroidales</taxon>
        <taxon>Bacteroidaceae</taxon>
        <taxon>Bacteroides</taxon>
    </lineage>
</organism>
<dbReference type="EMBL" id="QRZC01000069">
    <property type="protein sequence ID" value="RGV32413.1"/>
    <property type="molecule type" value="Genomic_DNA"/>
</dbReference>
<dbReference type="InterPro" id="IPR028921">
    <property type="entry name" value="NTF2_fold_dom"/>
</dbReference>
<dbReference type="Proteomes" id="UP000263754">
    <property type="component" value="Unassembled WGS sequence"/>
</dbReference>
<evidence type="ECO:0000313" key="7">
    <source>
        <dbReference type="EMBL" id="KAB4250506.1"/>
    </source>
</evidence>